<dbReference type="Gene3D" id="3.30.420.10">
    <property type="entry name" value="Ribonuclease H-like superfamily/Ribonuclease H"/>
    <property type="match status" value="1"/>
</dbReference>
<dbReference type="InterPro" id="IPR044730">
    <property type="entry name" value="RNase_H-like_dom_plant"/>
</dbReference>
<dbReference type="PANTHER" id="PTHR47074:SF11">
    <property type="entry name" value="REVERSE TRANSCRIPTASE-LIKE PROTEIN"/>
    <property type="match status" value="1"/>
</dbReference>
<evidence type="ECO:0000259" key="1">
    <source>
        <dbReference type="Pfam" id="PF13456"/>
    </source>
</evidence>
<dbReference type="AlphaFoldDB" id="A0A9Q1KWF5"/>
<dbReference type="CDD" id="cd06222">
    <property type="entry name" value="RNase_H_like"/>
    <property type="match status" value="1"/>
</dbReference>
<sequence>MLERHKSIYFQEARLEPARVQEPFLSSGVFRILKSKEAIPTTPLRMAWKPPMPGTIKLNFDGGCVGEDACGWEFVIRDDNGDILLAGSKQGAGFGGALVEEARASLFGLRCTRDTGVRNILMEGDCLMLIQMLQINRFKIPDILAFALSFDFFSRSFVKREVIELLMILATSNPIAIRAGCGRDMSRKVLSHGHQTTCTSSLIQI</sequence>
<dbReference type="GO" id="GO:0004523">
    <property type="term" value="F:RNA-DNA hybrid ribonuclease activity"/>
    <property type="evidence" value="ECO:0007669"/>
    <property type="project" value="InterPro"/>
</dbReference>
<dbReference type="InterPro" id="IPR052929">
    <property type="entry name" value="RNase_H-like_EbsB-rel"/>
</dbReference>
<keyword evidence="3" id="KW-1185">Reference proteome</keyword>
<dbReference type="InterPro" id="IPR002156">
    <property type="entry name" value="RNaseH_domain"/>
</dbReference>
<feature type="domain" description="RNase H type-1" evidence="1">
    <location>
        <begin position="59"/>
        <end position="163"/>
    </location>
</feature>
<dbReference type="Proteomes" id="UP001153076">
    <property type="component" value="Unassembled WGS sequence"/>
</dbReference>
<protein>
    <recommendedName>
        <fullName evidence="1">RNase H type-1 domain-containing protein</fullName>
    </recommendedName>
</protein>
<organism evidence="2 3">
    <name type="scientific">Carnegiea gigantea</name>
    <dbReference type="NCBI Taxonomy" id="171969"/>
    <lineage>
        <taxon>Eukaryota</taxon>
        <taxon>Viridiplantae</taxon>
        <taxon>Streptophyta</taxon>
        <taxon>Embryophyta</taxon>
        <taxon>Tracheophyta</taxon>
        <taxon>Spermatophyta</taxon>
        <taxon>Magnoliopsida</taxon>
        <taxon>eudicotyledons</taxon>
        <taxon>Gunneridae</taxon>
        <taxon>Pentapetalae</taxon>
        <taxon>Caryophyllales</taxon>
        <taxon>Cactineae</taxon>
        <taxon>Cactaceae</taxon>
        <taxon>Cactoideae</taxon>
        <taxon>Echinocereeae</taxon>
        <taxon>Carnegiea</taxon>
    </lineage>
</organism>
<name>A0A9Q1KWF5_9CARY</name>
<comment type="caution">
    <text evidence="2">The sequence shown here is derived from an EMBL/GenBank/DDBJ whole genome shotgun (WGS) entry which is preliminary data.</text>
</comment>
<dbReference type="GO" id="GO:0003676">
    <property type="term" value="F:nucleic acid binding"/>
    <property type="evidence" value="ECO:0007669"/>
    <property type="project" value="InterPro"/>
</dbReference>
<reference evidence="2" key="1">
    <citation type="submission" date="2022-04" db="EMBL/GenBank/DDBJ databases">
        <title>Carnegiea gigantea Genome sequencing and assembly v2.</title>
        <authorList>
            <person name="Copetti D."/>
            <person name="Sanderson M.J."/>
            <person name="Burquez A."/>
            <person name="Wojciechowski M.F."/>
        </authorList>
    </citation>
    <scope>NUCLEOTIDE SEQUENCE</scope>
    <source>
        <strain evidence="2">SGP5-SGP5p</strain>
        <tissue evidence="2">Aerial part</tissue>
    </source>
</reference>
<dbReference type="Pfam" id="PF13456">
    <property type="entry name" value="RVT_3"/>
    <property type="match status" value="1"/>
</dbReference>
<evidence type="ECO:0000313" key="2">
    <source>
        <dbReference type="EMBL" id="KAJ8449837.1"/>
    </source>
</evidence>
<gene>
    <name evidence="2" type="ORF">Cgig2_001493</name>
</gene>
<proteinExistence type="predicted"/>
<evidence type="ECO:0000313" key="3">
    <source>
        <dbReference type="Proteomes" id="UP001153076"/>
    </source>
</evidence>
<dbReference type="InterPro" id="IPR036397">
    <property type="entry name" value="RNaseH_sf"/>
</dbReference>
<dbReference type="SUPFAM" id="SSF53098">
    <property type="entry name" value="Ribonuclease H-like"/>
    <property type="match status" value="1"/>
</dbReference>
<dbReference type="EMBL" id="JAKOGI010000019">
    <property type="protein sequence ID" value="KAJ8449837.1"/>
    <property type="molecule type" value="Genomic_DNA"/>
</dbReference>
<dbReference type="OrthoDB" id="1906820at2759"/>
<dbReference type="PANTHER" id="PTHR47074">
    <property type="entry name" value="BNAC02G40300D PROTEIN"/>
    <property type="match status" value="1"/>
</dbReference>
<accession>A0A9Q1KWF5</accession>
<dbReference type="InterPro" id="IPR012337">
    <property type="entry name" value="RNaseH-like_sf"/>
</dbReference>